<sequence>MVGAEIITLNSKILARLLKINETTSLGNTFDTIQFDAKTFTVSRFNLPVAIVYTSTINAPAQIPGIETTDTSAQAFVSRLVKQAMSLQL</sequence>
<organism evidence="1 2">
    <name type="scientific">Parelaphostrongylus tenuis</name>
    <name type="common">Meningeal worm</name>
    <dbReference type="NCBI Taxonomy" id="148309"/>
    <lineage>
        <taxon>Eukaryota</taxon>
        <taxon>Metazoa</taxon>
        <taxon>Ecdysozoa</taxon>
        <taxon>Nematoda</taxon>
        <taxon>Chromadorea</taxon>
        <taxon>Rhabditida</taxon>
        <taxon>Rhabditina</taxon>
        <taxon>Rhabditomorpha</taxon>
        <taxon>Strongyloidea</taxon>
        <taxon>Metastrongylidae</taxon>
        <taxon>Parelaphostrongylus</taxon>
    </lineage>
</organism>
<dbReference type="Proteomes" id="UP001196413">
    <property type="component" value="Unassembled WGS sequence"/>
</dbReference>
<evidence type="ECO:0000313" key="2">
    <source>
        <dbReference type="Proteomes" id="UP001196413"/>
    </source>
</evidence>
<dbReference type="EMBL" id="JAHQIW010004038">
    <property type="protein sequence ID" value="KAJ1360929.1"/>
    <property type="molecule type" value="Genomic_DNA"/>
</dbReference>
<keyword evidence="2" id="KW-1185">Reference proteome</keyword>
<name>A0AAD5N9E0_PARTN</name>
<proteinExistence type="predicted"/>
<dbReference type="AlphaFoldDB" id="A0AAD5N9E0"/>
<protein>
    <submittedName>
        <fullName evidence="1">Uncharacterized protein</fullName>
    </submittedName>
</protein>
<comment type="caution">
    <text evidence="1">The sequence shown here is derived from an EMBL/GenBank/DDBJ whole genome shotgun (WGS) entry which is preliminary data.</text>
</comment>
<evidence type="ECO:0000313" key="1">
    <source>
        <dbReference type="EMBL" id="KAJ1360929.1"/>
    </source>
</evidence>
<reference evidence="1" key="1">
    <citation type="submission" date="2021-06" db="EMBL/GenBank/DDBJ databases">
        <title>Parelaphostrongylus tenuis whole genome reference sequence.</title>
        <authorList>
            <person name="Garwood T.J."/>
            <person name="Larsen P.A."/>
            <person name="Fountain-Jones N.M."/>
            <person name="Garbe J.R."/>
            <person name="Macchietto M.G."/>
            <person name="Kania S.A."/>
            <person name="Gerhold R.W."/>
            <person name="Richards J.E."/>
            <person name="Wolf T.M."/>
        </authorList>
    </citation>
    <scope>NUCLEOTIDE SEQUENCE</scope>
    <source>
        <strain evidence="1">MNPRO001-30</strain>
        <tissue evidence="1">Meninges</tissue>
    </source>
</reference>
<gene>
    <name evidence="1" type="ORF">KIN20_020052</name>
</gene>
<accession>A0AAD5N9E0</accession>